<feature type="compositionally biased region" description="Basic and acidic residues" evidence="2">
    <location>
        <begin position="58"/>
        <end position="68"/>
    </location>
</feature>
<gene>
    <name evidence="4" type="ORF">PCOR1329_LOCUS51659</name>
</gene>
<keyword evidence="1" id="KW-0175">Coiled coil</keyword>
<feature type="transmembrane region" description="Helical" evidence="3">
    <location>
        <begin position="111"/>
        <end position="136"/>
    </location>
</feature>
<feature type="transmembrane region" description="Helical" evidence="3">
    <location>
        <begin position="32"/>
        <end position="55"/>
    </location>
</feature>
<keyword evidence="3" id="KW-0812">Transmembrane</keyword>
<organism evidence="4 5">
    <name type="scientific">Prorocentrum cordatum</name>
    <dbReference type="NCBI Taxonomy" id="2364126"/>
    <lineage>
        <taxon>Eukaryota</taxon>
        <taxon>Sar</taxon>
        <taxon>Alveolata</taxon>
        <taxon>Dinophyceae</taxon>
        <taxon>Prorocentrales</taxon>
        <taxon>Prorocentraceae</taxon>
        <taxon>Prorocentrum</taxon>
    </lineage>
</organism>
<keyword evidence="3" id="KW-1133">Transmembrane helix</keyword>
<proteinExistence type="predicted"/>
<feature type="transmembrane region" description="Helical" evidence="3">
    <location>
        <begin position="196"/>
        <end position="216"/>
    </location>
</feature>
<feature type="coiled-coil region" evidence="1">
    <location>
        <begin position="275"/>
        <end position="302"/>
    </location>
</feature>
<protein>
    <submittedName>
        <fullName evidence="4">Uncharacterized protein</fullName>
    </submittedName>
</protein>
<sequence length="329" mass="36782">MPGAPGAWAVGLADGVPETCASEDTSLARWTFLRYCVLGLIFLSQVLKLRWGALAEERERERRKREGQPNETDESPGPSDSLLDKSYKTHPYSEHPNMTLKIAESRLFESVLRAGCLFVLTEGVGLTIYFSMSAVMDNIAIFFVEGSDVCATVKAVSLYTMAVVTFLPNVFLGSWLQRKMYNEGQFPFKAKLSNKVLFVLIMAFVTVVSFVARMLLVYKGGYQNFMEWLLKNVNTHCKVALAVAVPPMIDGIQSTALIMTGSHAKPLLADIIDGQRNMKNQMVKMEAKLVELEKRLKNIETIPDIRSKLGPPDGSYSYRTPKADNCWIF</sequence>
<evidence type="ECO:0000256" key="3">
    <source>
        <dbReference type="SAM" id="Phobius"/>
    </source>
</evidence>
<reference evidence="4" key="1">
    <citation type="submission" date="2023-10" db="EMBL/GenBank/DDBJ databases">
        <authorList>
            <person name="Chen Y."/>
            <person name="Shah S."/>
            <person name="Dougan E. K."/>
            <person name="Thang M."/>
            <person name="Chan C."/>
        </authorList>
    </citation>
    <scope>NUCLEOTIDE SEQUENCE [LARGE SCALE GENOMIC DNA]</scope>
</reference>
<accession>A0ABN9UUK4</accession>
<feature type="region of interest" description="Disordered" evidence="2">
    <location>
        <begin position="58"/>
        <end position="86"/>
    </location>
</feature>
<dbReference type="EMBL" id="CAUYUJ010016273">
    <property type="protein sequence ID" value="CAK0863542.1"/>
    <property type="molecule type" value="Genomic_DNA"/>
</dbReference>
<name>A0ABN9UUK4_9DINO</name>
<feature type="transmembrane region" description="Helical" evidence="3">
    <location>
        <begin position="156"/>
        <end position="176"/>
    </location>
</feature>
<evidence type="ECO:0000256" key="1">
    <source>
        <dbReference type="SAM" id="Coils"/>
    </source>
</evidence>
<evidence type="ECO:0000313" key="4">
    <source>
        <dbReference type="EMBL" id="CAK0863542.1"/>
    </source>
</evidence>
<comment type="caution">
    <text evidence="4">The sequence shown here is derived from an EMBL/GenBank/DDBJ whole genome shotgun (WGS) entry which is preliminary data.</text>
</comment>
<dbReference type="Proteomes" id="UP001189429">
    <property type="component" value="Unassembled WGS sequence"/>
</dbReference>
<evidence type="ECO:0000313" key="5">
    <source>
        <dbReference type="Proteomes" id="UP001189429"/>
    </source>
</evidence>
<evidence type="ECO:0000256" key="2">
    <source>
        <dbReference type="SAM" id="MobiDB-lite"/>
    </source>
</evidence>
<keyword evidence="5" id="KW-1185">Reference proteome</keyword>
<keyword evidence="3" id="KW-0472">Membrane</keyword>